<evidence type="ECO:0000259" key="5">
    <source>
        <dbReference type="PROSITE" id="PS50949"/>
    </source>
</evidence>
<dbReference type="Gene3D" id="1.10.10.10">
    <property type="entry name" value="Winged helix-like DNA-binding domain superfamily/Winged helix DNA-binding domain"/>
    <property type="match status" value="1"/>
</dbReference>
<dbReference type="Pfam" id="PF07729">
    <property type="entry name" value="FCD"/>
    <property type="match status" value="1"/>
</dbReference>
<dbReference type="SUPFAM" id="SSF46785">
    <property type="entry name" value="Winged helix' DNA-binding domain"/>
    <property type="match status" value="1"/>
</dbReference>
<dbReference type="GO" id="GO:0003677">
    <property type="term" value="F:DNA binding"/>
    <property type="evidence" value="ECO:0007669"/>
    <property type="project" value="UniProtKB-KW"/>
</dbReference>
<protein>
    <submittedName>
        <fullName evidence="6">DNA-binding transcriptional regulator, FadR family</fullName>
    </submittedName>
</protein>
<evidence type="ECO:0000256" key="4">
    <source>
        <dbReference type="SAM" id="MobiDB-lite"/>
    </source>
</evidence>
<gene>
    <name evidence="6" type="ORF">SAMN05428953_101413</name>
</gene>
<reference evidence="7" key="1">
    <citation type="submission" date="2016-10" db="EMBL/GenBank/DDBJ databases">
        <authorList>
            <person name="Varghese N."/>
            <person name="Submissions S."/>
        </authorList>
    </citation>
    <scope>NUCLEOTIDE SEQUENCE [LARGE SCALE GENOMIC DNA]</scope>
    <source>
        <strain evidence="7">CGMCC 1.11022</strain>
    </source>
</reference>
<feature type="compositionally biased region" description="Basic and acidic residues" evidence="4">
    <location>
        <begin position="1"/>
        <end position="18"/>
    </location>
</feature>
<dbReference type="RefSeq" id="WP_091590299.1">
    <property type="nucleotide sequence ID" value="NZ_FNEE01000001.1"/>
</dbReference>
<feature type="region of interest" description="Disordered" evidence="4">
    <location>
        <begin position="1"/>
        <end position="24"/>
    </location>
</feature>
<dbReference type="SMART" id="SM00345">
    <property type="entry name" value="HTH_GNTR"/>
    <property type="match status" value="1"/>
</dbReference>
<dbReference type="SMART" id="SM00895">
    <property type="entry name" value="FCD"/>
    <property type="match status" value="1"/>
</dbReference>
<dbReference type="InterPro" id="IPR036390">
    <property type="entry name" value="WH_DNA-bd_sf"/>
</dbReference>
<sequence length="249" mass="28529">MPEPKLSSEPKLNPDQKSIEPLARPPLLHVSVQESLRKYIQSNQLKAGDPLPPETFLAQRLGVGRNSVREAIKALESIGILETRRGIGVFVKEFSFKPLLDNLAYGLQDSLRDVEELREIRRVLETGLIAKTIEMISAEDIAALRQLTESMRRRAERQESFAEEDQQFHQLLFRCQNNHMLSALIDIFWVAFNKASNFTSLDNPTPLATWRDHHEIVEAVAAKDVERARERLDDHYRGIQQVIAKNRIT</sequence>
<proteinExistence type="predicted"/>
<dbReference type="InterPro" id="IPR036388">
    <property type="entry name" value="WH-like_DNA-bd_sf"/>
</dbReference>
<dbReference type="Gene3D" id="1.20.120.530">
    <property type="entry name" value="GntR ligand-binding domain-like"/>
    <property type="match status" value="1"/>
</dbReference>
<dbReference type="SUPFAM" id="SSF48008">
    <property type="entry name" value="GntR ligand-binding domain-like"/>
    <property type="match status" value="1"/>
</dbReference>
<feature type="domain" description="HTH gntR-type" evidence="5">
    <location>
        <begin position="26"/>
        <end position="94"/>
    </location>
</feature>
<dbReference type="Proteomes" id="UP000198894">
    <property type="component" value="Unassembled WGS sequence"/>
</dbReference>
<name>A0A1G8ILH6_9HYPH</name>
<dbReference type="PANTHER" id="PTHR43537:SF5">
    <property type="entry name" value="UXU OPERON TRANSCRIPTIONAL REGULATOR"/>
    <property type="match status" value="1"/>
</dbReference>
<evidence type="ECO:0000313" key="7">
    <source>
        <dbReference type="Proteomes" id="UP000198894"/>
    </source>
</evidence>
<keyword evidence="3" id="KW-0804">Transcription</keyword>
<accession>A0A1G8ILH6</accession>
<dbReference type="EMBL" id="FNEE01000001">
    <property type="protein sequence ID" value="SDI19692.1"/>
    <property type="molecule type" value="Genomic_DNA"/>
</dbReference>
<keyword evidence="1" id="KW-0805">Transcription regulation</keyword>
<dbReference type="PROSITE" id="PS50949">
    <property type="entry name" value="HTH_GNTR"/>
    <property type="match status" value="1"/>
</dbReference>
<dbReference type="GO" id="GO:0003700">
    <property type="term" value="F:DNA-binding transcription factor activity"/>
    <property type="evidence" value="ECO:0007669"/>
    <property type="project" value="InterPro"/>
</dbReference>
<dbReference type="InterPro" id="IPR011711">
    <property type="entry name" value="GntR_C"/>
</dbReference>
<keyword evidence="2 6" id="KW-0238">DNA-binding</keyword>
<dbReference type="InterPro" id="IPR008920">
    <property type="entry name" value="TF_FadR/GntR_C"/>
</dbReference>
<dbReference type="PANTHER" id="PTHR43537">
    <property type="entry name" value="TRANSCRIPTIONAL REGULATOR, GNTR FAMILY"/>
    <property type="match status" value="1"/>
</dbReference>
<dbReference type="InterPro" id="IPR000524">
    <property type="entry name" value="Tscrpt_reg_HTH_GntR"/>
</dbReference>
<evidence type="ECO:0000256" key="1">
    <source>
        <dbReference type="ARBA" id="ARBA00023015"/>
    </source>
</evidence>
<evidence type="ECO:0000313" key="6">
    <source>
        <dbReference type="EMBL" id="SDI19692.1"/>
    </source>
</evidence>
<keyword evidence="7" id="KW-1185">Reference proteome</keyword>
<dbReference type="PRINTS" id="PR00035">
    <property type="entry name" value="HTHGNTR"/>
</dbReference>
<dbReference type="Pfam" id="PF00392">
    <property type="entry name" value="GntR"/>
    <property type="match status" value="1"/>
</dbReference>
<dbReference type="AlphaFoldDB" id="A0A1G8ILH6"/>
<evidence type="ECO:0000256" key="2">
    <source>
        <dbReference type="ARBA" id="ARBA00023125"/>
    </source>
</evidence>
<evidence type="ECO:0000256" key="3">
    <source>
        <dbReference type="ARBA" id="ARBA00023163"/>
    </source>
</evidence>
<organism evidence="6 7">
    <name type="scientific">Mesorhizobium muleiense</name>
    <dbReference type="NCBI Taxonomy" id="1004279"/>
    <lineage>
        <taxon>Bacteria</taxon>
        <taxon>Pseudomonadati</taxon>
        <taxon>Pseudomonadota</taxon>
        <taxon>Alphaproteobacteria</taxon>
        <taxon>Hyphomicrobiales</taxon>
        <taxon>Phyllobacteriaceae</taxon>
        <taxon>Mesorhizobium</taxon>
    </lineage>
</organism>
<dbReference type="CDD" id="cd07377">
    <property type="entry name" value="WHTH_GntR"/>
    <property type="match status" value="1"/>
</dbReference>